<organism evidence="1 2">
    <name type="scientific">Phytophthora megakarya</name>
    <dbReference type="NCBI Taxonomy" id="4795"/>
    <lineage>
        <taxon>Eukaryota</taxon>
        <taxon>Sar</taxon>
        <taxon>Stramenopiles</taxon>
        <taxon>Oomycota</taxon>
        <taxon>Peronosporomycetes</taxon>
        <taxon>Peronosporales</taxon>
        <taxon>Peronosporaceae</taxon>
        <taxon>Phytophthora</taxon>
    </lineage>
</organism>
<accession>A0A225UF46</accession>
<protein>
    <submittedName>
        <fullName evidence="1">Uncharacterized protein</fullName>
    </submittedName>
</protein>
<dbReference type="Proteomes" id="UP000198211">
    <property type="component" value="Unassembled WGS sequence"/>
</dbReference>
<dbReference type="AlphaFoldDB" id="A0A225UF46"/>
<keyword evidence="2" id="KW-1185">Reference proteome</keyword>
<name>A0A225UF46_9STRA</name>
<reference evidence="2" key="1">
    <citation type="submission" date="2017-03" db="EMBL/GenBank/DDBJ databases">
        <title>Phytopthora megakarya and P. palmivora, two closely related causual agents of cacao black pod achieved similar genome size and gene model numbers by different mechanisms.</title>
        <authorList>
            <person name="Ali S."/>
            <person name="Shao J."/>
            <person name="Larry D.J."/>
            <person name="Kronmiller B."/>
            <person name="Shen D."/>
            <person name="Strem M.D."/>
            <person name="Melnick R.L."/>
            <person name="Guiltinan M.J."/>
            <person name="Tyler B.M."/>
            <person name="Meinhardt L.W."/>
            <person name="Bailey B.A."/>
        </authorList>
    </citation>
    <scope>NUCLEOTIDE SEQUENCE [LARGE SCALE GENOMIC DNA]</scope>
    <source>
        <strain evidence="2">zdho120</strain>
    </source>
</reference>
<proteinExistence type="predicted"/>
<evidence type="ECO:0000313" key="1">
    <source>
        <dbReference type="EMBL" id="OWY91847.1"/>
    </source>
</evidence>
<sequence>MQHLMTKPASILAISALKSYRILLLPRYNNQWTKKVFIVYAAQHSLGQLRFVRNYRSMILETYCKSFSTKTLLSQNTAASYIGNMNTQLLELCPGLAAISRRRLQNIASILDKPCAKRATDFAQQPLH</sequence>
<gene>
    <name evidence="1" type="ORF">PHMEG_00039405</name>
</gene>
<comment type="caution">
    <text evidence="1">The sequence shown here is derived from an EMBL/GenBank/DDBJ whole genome shotgun (WGS) entry which is preliminary data.</text>
</comment>
<evidence type="ECO:0000313" key="2">
    <source>
        <dbReference type="Proteomes" id="UP000198211"/>
    </source>
</evidence>
<dbReference type="STRING" id="4795.A0A225UF46"/>
<dbReference type="EMBL" id="NBNE01019366">
    <property type="protein sequence ID" value="OWY91847.1"/>
    <property type="molecule type" value="Genomic_DNA"/>
</dbReference>